<organism evidence="1">
    <name type="scientific">marine sediment metagenome</name>
    <dbReference type="NCBI Taxonomy" id="412755"/>
    <lineage>
        <taxon>unclassified sequences</taxon>
        <taxon>metagenomes</taxon>
        <taxon>ecological metagenomes</taxon>
    </lineage>
</organism>
<proteinExistence type="predicted"/>
<dbReference type="EMBL" id="LAZR01037669">
    <property type="protein sequence ID" value="KKL21599.1"/>
    <property type="molecule type" value="Genomic_DNA"/>
</dbReference>
<protein>
    <submittedName>
        <fullName evidence="1">Uncharacterized protein</fullName>
    </submittedName>
</protein>
<comment type="caution">
    <text evidence="1">The sequence shown here is derived from an EMBL/GenBank/DDBJ whole genome shotgun (WGS) entry which is preliminary data.</text>
</comment>
<evidence type="ECO:0000313" key="1">
    <source>
        <dbReference type="EMBL" id="KKL21599.1"/>
    </source>
</evidence>
<accession>A0A0F9BIA4</accession>
<feature type="non-terminal residue" evidence="1">
    <location>
        <position position="22"/>
    </location>
</feature>
<gene>
    <name evidence="1" type="ORF">LCGC14_2443900</name>
</gene>
<sequence length="22" mass="2386">MAESIEAAWAVVADINRRGGIR</sequence>
<dbReference type="AlphaFoldDB" id="A0A0F9BIA4"/>
<reference evidence="1" key="1">
    <citation type="journal article" date="2015" name="Nature">
        <title>Complex archaea that bridge the gap between prokaryotes and eukaryotes.</title>
        <authorList>
            <person name="Spang A."/>
            <person name="Saw J.H."/>
            <person name="Jorgensen S.L."/>
            <person name="Zaremba-Niedzwiedzka K."/>
            <person name="Martijn J."/>
            <person name="Lind A.E."/>
            <person name="van Eijk R."/>
            <person name="Schleper C."/>
            <person name="Guy L."/>
            <person name="Ettema T.J."/>
        </authorList>
    </citation>
    <scope>NUCLEOTIDE SEQUENCE</scope>
</reference>
<name>A0A0F9BIA4_9ZZZZ</name>